<evidence type="ECO:0000313" key="1">
    <source>
        <dbReference type="EMBL" id="ABK99854.1"/>
    </source>
</evidence>
<dbReference type="PROSITE" id="PS51257">
    <property type="entry name" value="PROKAR_LIPOPROTEIN"/>
    <property type="match status" value="1"/>
</dbReference>
<dbReference type="EMBL" id="CP000482">
    <property type="protein sequence ID" value="ABK99854.1"/>
    <property type="molecule type" value="Genomic_DNA"/>
</dbReference>
<dbReference type="RefSeq" id="WP_011736114.1">
    <property type="nucleotide sequence ID" value="NC_008609.1"/>
</dbReference>
<evidence type="ECO:0008006" key="3">
    <source>
        <dbReference type="Google" id="ProtNLM"/>
    </source>
</evidence>
<reference evidence="1 2" key="1">
    <citation type="submission" date="2006-10" db="EMBL/GenBank/DDBJ databases">
        <title>Complete sequence of chromosome of Pelobacter propionicus DSM 2379.</title>
        <authorList>
            <consortium name="US DOE Joint Genome Institute"/>
            <person name="Copeland A."/>
            <person name="Lucas S."/>
            <person name="Lapidus A."/>
            <person name="Barry K."/>
            <person name="Detter J.C."/>
            <person name="Glavina del Rio T."/>
            <person name="Hammon N."/>
            <person name="Israni S."/>
            <person name="Dalin E."/>
            <person name="Tice H."/>
            <person name="Pitluck S."/>
            <person name="Saunders E."/>
            <person name="Brettin T."/>
            <person name="Bruce D."/>
            <person name="Han C."/>
            <person name="Tapia R."/>
            <person name="Schmutz J."/>
            <person name="Larimer F."/>
            <person name="Land M."/>
            <person name="Hauser L."/>
            <person name="Kyrpides N."/>
            <person name="Kim E."/>
            <person name="Lovley D."/>
            <person name="Richardson P."/>
        </authorList>
    </citation>
    <scope>NUCLEOTIDE SEQUENCE [LARGE SCALE GENOMIC DNA]</scope>
    <source>
        <strain evidence="2">DSM 2379 / NBRC 103807 / OttBd1</strain>
    </source>
</reference>
<name>A1AR84_PELPD</name>
<proteinExistence type="predicted"/>
<dbReference type="HOGENOM" id="CLU_1325314_0_0_7"/>
<accession>A1AR84</accession>
<dbReference type="KEGG" id="ppd:Ppro_2247"/>
<gene>
    <name evidence="1" type="ordered locus">Ppro_2247</name>
</gene>
<dbReference type="eggNOG" id="ENOG5033ZAE">
    <property type="taxonomic scope" value="Bacteria"/>
</dbReference>
<evidence type="ECO:0000313" key="2">
    <source>
        <dbReference type="Proteomes" id="UP000006732"/>
    </source>
</evidence>
<organism evidence="1 2">
    <name type="scientific">Pelobacter propionicus (strain DSM 2379 / NBRC 103807 / OttBd1)</name>
    <dbReference type="NCBI Taxonomy" id="338966"/>
    <lineage>
        <taxon>Bacteria</taxon>
        <taxon>Pseudomonadati</taxon>
        <taxon>Thermodesulfobacteriota</taxon>
        <taxon>Desulfuromonadia</taxon>
        <taxon>Desulfuromonadales</taxon>
        <taxon>Desulfuromonadaceae</taxon>
        <taxon>Pelobacter</taxon>
    </lineage>
</organism>
<dbReference type="AlphaFoldDB" id="A1AR84"/>
<keyword evidence="2" id="KW-1185">Reference proteome</keyword>
<dbReference type="Proteomes" id="UP000006732">
    <property type="component" value="Chromosome"/>
</dbReference>
<dbReference type="STRING" id="338966.Ppro_2247"/>
<protein>
    <recommendedName>
        <fullName evidence="3">ABC-type transport auxiliary lipoprotein component domain-containing protein</fullName>
    </recommendedName>
</protein>
<sequence>MNGKLPIVGSLLCALLLLAGICGCTTVDQTVSLNYAPLERAFGQQSGEFIVSRVDSRPFARNARGEWIIGSLNNVHGVHQADLLADRNQGEWISEALLLELKHSGYTVTRKSPLPPDTARGIEIRDLNASLNVNQDLFTSSAKQELKFNVDLYLNGTKIKTFAVVSRASHTLPLKASAEENARIMLQSMQDAMQQVMAEVSALFDRK</sequence>